<keyword evidence="2" id="KW-1185">Reference proteome</keyword>
<protein>
    <recommendedName>
        <fullName evidence="3">Lipoprotein</fullName>
    </recommendedName>
</protein>
<dbReference type="AlphaFoldDB" id="A0AB34FUD8"/>
<dbReference type="EMBL" id="JAQHRD010000003">
    <property type="protein sequence ID" value="KAJ6442947.1"/>
    <property type="molecule type" value="Genomic_DNA"/>
</dbReference>
<accession>A0AB34FUD8</accession>
<reference evidence="1" key="1">
    <citation type="submission" date="2023-01" db="EMBL/GenBank/DDBJ databases">
        <title>The growth and conidiation of Purpureocillium lavendulum are regulated by nitrogen source and histone H3K14 acetylation.</title>
        <authorList>
            <person name="Tang P."/>
            <person name="Han J."/>
            <person name="Zhang C."/>
            <person name="Tang P."/>
            <person name="Qi F."/>
            <person name="Zhang K."/>
            <person name="Liang L."/>
        </authorList>
    </citation>
    <scope>NUCLEOTIDE SEQUENCE</scope>
    <source>
        <strain evidence="1">YMF1.00683</strain>
    </source>
</reference>
<organism evidence="1 2">
    <name type="scientific">Purpureocillium lavendulum</name>
    <dbReference type="NCBI Taxonomy" id="1247861"/>
    <lineage>
        <taxon>Eukaryota</taxon>
        <taxon>Fungi</taxon>
        <taxon>Dikarya</taxon>
        <taxon>Ascomycota</taxon>
        <taxon>Pezizomycotina</taxon>
        <taxon>Sordariomycetes</taxon>
        <taxon>Hypocreomycetidae</taxon>
        <taxon>Hypocreales</taxon>
        <taxon>Ophiocordycipitaceae</taxon>
        <taxon>Purpureocillium</taxon>
    </lineage>
</organism>
<dbReference type="Proteomes" id="UP001163105">
    <property type="component" value="Unassembled WGS sequence"/>
</dbReference>
<comment type="caution">
    <text evidence="1">The sequence shown here is derived from an EMBL/GenBank/DDBJ whole genome shotgun (WGS) entry which is preliminary data.</text>
</comment>
<evidence type="ECO:0000313" key="1">
    <source>
        <dbReference type="EMBL" id="KAJ6442947.1"/>
    </source>
</evidence>
<proteinExistence type="predicted"/>
<name>A0AB34FUD8_9HYPO</name>
<gene>
    <name evidence="1" type="ORF">O9K51_04126</name>
</gene>
<evidence type="ECO:0008006" key="3">
    <source>
        <dbReference type="Google" id="ProtNLM"/>
    </source>
</evidence>
<sequence>MLWAGKLPIHALDGTFGQYYQSRPRDEYVFDDNYFARRLFPPLRDIAVKRMTAQVRVAQSRAEAAWEQERRELEMHSEWHQVFWSRPIGIDKVSHYVLIVNGHKYELRDVSRRHDRSQIRYRTAGVAFDRLGGHAAVLSEPGNPAQPLGVYNLLLIGWTTMSHEQIHGVCRQVDRKWKYSFGFGGTSSGNCQHFTRKVADEILPKDFRASNWDWFRHDKMGPIQALQDILVQQAELLEQERRDHDQGSLPFHDLS</sequence>
<evidence type="ECO:0000313" key="2">
    <source>
        <dbReference type="Proteomes" id="UP001163105"/>
    </source>
</evidence>